<dbReference type="OrthoDB" id="5332384at2759"/>
<dbReference type="EMBL" id="CAJPDS010000006">
    <property type="protein sequence ID" value="CAF9908385.1"/>
    <property type="molecule type" value="Genomic_DNA"/>
</dbReference>
<feature type="chain" id="PRO_5034059410" description="Effector protein" evidence="2">
    <location>
        <begin position="21"/>
        <end position="242"/>
    </location>
</feature>
<protein>
    <recommendedName>
        <fullName evidence="5">Effector protein</fullName>
    </recommendedName>
</protein>
<dbReference type="Proteomes" id="UP000664521">
    <property type="component" value="Unassembled WGS sequence"/>
</dbReference>
<accession>A0A8H3EMN7</accession>
<evidence type="ECO:0000313" key="3">
    <source>
        <dbReference type="EMBL" id="CAF9908385.1"/>
    </source>
</evidence>
<evidence type="ECO:0000256" key="1">
    <source>
        <dbReference type="SAM" id="MobiDB-lite"/>
    </source>
</evidence>
<gene>
    <name evidence="3" type="ORF">HETSPECPRED_008064</name>
</gene>
<evidence type="ECO:0000313" key="4">
    <source>
        <dbReference type="Proteomes" id="UP000664521"/>
    </source>
</evidence>
<comment type="caution">
    <text evidence="3">The sequence shown here is derived from an EMBL/GenBank/DDBJ whole genome shotgun (WGS) entry which is preliminary data.</text>
</comment>
<feature type="signal peptide" evidence="2">
    <location>
        <begin position="1"/>
        <end position="20"/>
    </location>
</feature>
<proteinExistence type="predicted"/>
<organism evidence="3 4">
    <name type="scientific">Heterodermia speciosa</name>
    <dbReference type="NCBI Taxonomy" id="116794"/>
    <lineage>
        <taxon>Eukaryota</taxon>
        <taxon>Fungi</taxon>
        <taxon>Dikarya</taxon>
        <taxon>Ascomycota</taxon>
        <taxon>Pezizomycotina</taxon>
        <taxon>Lecanoromycetes</taxon>
        <taxon>OSLEUM clade</taxon>
        <taxon>Lecanoromycetidae</taxon>
        <taxon>Caliciales</taxon>
        <taxon>Physciaceae</taxon>
        <taxon>Heterodermia</taxon>
    </lineage>
</organism>
<keyword evidence="4" id="KW-1185">Reference proteome</keyword>
<evidence type="ECO:0000256" key="2">
    <source>
        <dbReference type="SAM" id="SignalP"/>
    </source>
</evidence>
<evidence type="ECO:0008006" key="5">
    <source>
        <dbReference type="Google" id="ProtNLM"/>
    </source>
</evidence>
<name>A0A8H3EMN7_9LECA</name>
<keyword evidence="2" id="KW-0732">Signal</keyword>
<sequence>MHTTIPLSLLVLSLAGSTVGCGVVSGVKFTAYGFPDADGVPAYKCNGNQVVQTGPNDRTKLGDGSFGKPYAAAAATGSTFTKCELLYMPLLKKYFRVQDNCSGCVSKQADLYIAQSNQRIGQTSCEQAFGTFNIGQPLHEVIRDPGSGFQVVTAPLFDNNSKKCYNNPADGRVFPNNDGHVKCGANSNAATSATDVDGTADNVAPASDPLDSDPAARHKGMKPIPSSVAVAKPTKAARVFNA</sequence>
<reference evidence="3" key="1">
    <citation type="submission" date="2021-03" db="EMBL/GenBank/DDBJ databases">
        <authorList>
            <person name="Tagirdzhanova G."/>
        </authorList>
    </citation>
    <scope>NUCLEOTIDE SEQUENCE</scope>
</reference>
<dbReference type="AlphaFoldDB" id="A0A8H3EMN7"/>
<feature type="region of interest" description="Disordered" evidence="1">
    <location>
        <begin position="190"/>
        <end position="225"/>
    </location>
</feature>